<reference evidence="3" key="1">
    <citation type="journal article" date="2020" name="Appl. Environ. Microbiol.">
        <title>Diazotrophic Anaeromyxobacter Isolates from Soils.</title>
        <authorList>
            <person name="Masuda Y."/>
            <person name="Yamanaka H."/>
            <person name="Xu Z.X."/>
            <person name="Shiratori Y."/>
            <person name="Aono T."/>
            <person name="Amachi S."/>
            <person name="Senoo K."/>
            <person name="Itoh H."/>
        </authorList>
    </citation>
    <scope>NUCLEOTIDE SEQUENCE [LARGE SCALE GENOMIC DNA]</scope>
    <source>
        <strain evidence="3">R267</strain>
    </source>
</reference>
<sequence>MLDPGHLPRQEFLAELHDIGRLDHEATHFNKGAKPARRDHGRGAGWRVTLG</sequence>
<evidence type="ECO:0000313" key="3">
    <source>
        <dbReference type="Proteomes" id="UP000503640"/>
    </source>
</evidence>
<accession>A0A7I9VHC5</accession>
<feature type="region of interest" description="Disordered" evidence="1">
    <location>
        <begin position="28"/>
        <end position="51"/>
    </location>
</feature>
<evidence type="ECO:0000256" key="1">
    <source>
        <dbReference type="SAM" id="MobiDB-lite"/>
    </source>
</evidence>
<dbReference type="AlphaFoldDB" id="A0A7I9VHC5"/>
<dbReference type="Proteomes" id="UP000503640">
    <property type="component" value="Unassembled WGS sequence"/>
</dbReference>
<organism evidence="2 3">
    <name type="scientific">Anaeromyxobacter diazotrophicus</name>
    <dbReference type="NCBI Taxonomy" id="2590199"/>
    <lineage>
        <taxon>Bacteria</taxon>
        <taxon>Pseudomonadati</taxon>
        <taxon>Myxococcota</taxon>
        <taxon>Myxococcia</taxon>
        <taxon>Myxococcales</taxon>
        <taxon>Cystobacterineae</taxon>
        <taxon>Anaeromyxobacteraceae</taxon>
        <taxon>Anaeromyxobacter</taxon>
    </lineage>
</organism>
<gene>
    <name evidence="2" type="ORF">AMYX_05340</name>
</gene>
<dbReference type="EMBL" id="BJTG01000001">
    <property type="protein sequence ID" value="GEJ55793.1"/>
    <property type="molecule type" value="Genomic_DNA"/>
</dbReference>
<comment type="caution">
    <text evidence="2">The sequence shown here is derived from an EMBL/GenBank/DDBJ whole genome shotgun (WGS) entry which is preliminary data.</text>
</comment>
<proteinExistence type="predicted"/>
<keyword evidence="3" id="KW-1185">Reference proteome</keyword>
<protein>
    <submittedName>
        <fullName evidence="2">Uncharacterized protein</fullName>
    </submittedName>
</protein>
<name>A0A7I9VHC5_9BACT</name>
<evidence type="ECO:0000313" key="2">
    <source>
        <dbReference type="EMBL" id="GEJ55793.1"/>
    </source>
</evidence>